<protein>
    <submittedName>
        <fullName evidence="2">ABC transporter</fullName>
    </submittedName>
</protein>
<proteinExistence type="predicted"/>
<keyword evidence="1" id="KW-0812">Transmembrane</keyword>
<dbReference type="EMBL" id="CTEF01000003">
    <property type="protein sequence ID" value="CQD18108.1"/>
    <property type="molecule type" value="Genomic_DNA"/>
</dbReference>
<evidence type="ECO:0000313" key="3">
    <source>
        <dbReference type="Proteomes" id="UP000182227"/>
    </source>
</evidence>
<reference evidence="2 3" key="1">
    <citation type="submission" date="2015-03" db="EMBL/GenBank/DDBJ databases">
        <authorList>
            <person name="Murphy D."/>
        </authorList>
    </citation>
    <scope>NUCLEOTIDE SEQUENCE [LARGE SCALE GENOMIC DNA]</scope>
    <source>
        <strain evidence="2 3">D16</strain>
    </source>
</reference>
<keyword evidence="1" id="KW-0472">Membrane</keyword>
<feature type="transmembrane region" description="Helical" evidence="1">
    <location>
        <begin position="95"/>
        <end position="116"/>
    </location>
</feature>
<name>A0A0U1DK64_9MYCO</name>
<gene>
    <name evidence="2" type="ORF">BN970_03959</name>
</gene>
<organism evidence="2 3">
    <name type="scientific">Mycolicibacterium conceptionense</name>
    <dbReference type="NCBI Taxonomy" id="451644"/>
    <lineage>
        <taxon>Bacteria</taxon>
        <taxon>Bacillati</taxon>
        <taxon>Actinomycetota</taxon>
        <taxon>Actinomycetes</taxon>
        <taxon>Mycobacteriales</taxon>
        <taxon>Mycobacteriaceae</taxon>
        <taxon>Mycolicibacterium</taxon>
    </lineage>
</organism>
<accession>A0A0U1DK64</accession>
<evidence type="ECO:0000313" key="2">
    <source>
        <dbReference type="EMBL" id="CQD18108.1"/>
    </source>
</evidence>
<feature type="transmembrane region" description="Helical" evidence="1">
    <location>
        <begin position="54"/>
        <end position="75"/>
    </location>
</feature>
<dbReference type="AlphaFoldDB" id="A0A0U1DK64"/>
<dbReference type="Proteomes" id="UP000182227">
    <property type="component" value="Unassembled WGS sequence"/>
</dbReference>
<keyword evidence="1" id="KW-1133">Transmembrane helix</keyword>
<feature type="transmembrane region" description="Helical" evidence="1">
    <location>
        <begin position="27"/>
        <end position="47"/>
    </location>
</feature>
<evidence type="ECO:0000256" key="1">
    <source>
        <dbReference type="SAM" id="Phobius"/>
    </source>
</evidence>
<sequence length="122" mass="12712">MFCAGLGNGLGAGLTLGEPGTIVRLTLSALAYLPALAVVAAIAALAVALRAPWIAWLTVTFVITALYLGALLRLPRWLIELSPVGQTTVPSDFPAMALIVMLVVATALAVIAGWIYRNRDAV</sequence>